<dbReference type="CDD" id="cd00207">
    <property type="entry name" value="fer2"/>
    <property type="match status" value="1"/>
</dbReference>
<dbReference type="SUPFAM" id="SSF54292">
    <property type="entry name" value="2Fe-2S ferredoxin-like"/>
    <property type="match status" value="1"/>
</dbReference>
<evidence type="ECO:0000259" key="7">
    <source>
        <dbReference type="PROSITE" id="PS51085"/>
    </source>
</evidence>
<dbReference type="InterPro" id="IPR036884">
    <property type="entry name" value="2Fe-2S-bd_dom_sf"/>
</dbReference>
<evidence type="ECO:0000256" key="6">
    <source>
        <dbReference type="ARBA" id="ARBA00060707"/>
    </source>
</evidence>
<feature type="domain" description="2Fe-2S ferredoxin-type" evidence="7">
    <location>
        <begin position="5"/>
        <end position="81"/>
    </location>
</feature>
<comment type="caution">
    <text evidence="8">The sequence shown here is derived from an EMBL/GenBank/DDBJ whole genome shotgun (WGS) entry which is preliminary data.</text>
</comment>
<accession>A0A5S5AFW2</accession>
<dbReference type="InterPro" id="IPR001041">
    <property type="entry name" value="2Fe-2S_ferredoxin-type"/>
</dbReference>
<dbReference type="InterPro" id="IPR002888">
    <property type="entry name" value="2Fe-2S-bd"/>
</dbReference>
<keyword evidence="9" id="KW-1185">Reference proteome</keyword>
<evidence type="ECO:0000256" key="5">
    <source>
        <dbReference type="ARBA" id="ARBA00023014"/>
    </source>
</evidence>
<dbReference type="InterPro" id="IPR051452">
    <property type="entry name" value="Diverse_Oxidoreductases"/>
</dbReference>
<keyword evidence="3" id="KW-0560">Oxidoreductase</keyword>
<evidence type="ECO:0000313" key="9">
    <source>
        <dbReference type="Proteomes" id="UP000322294"/>
    </source>
</evidence>
<dbReference type="PANTHER" id="PTHR44379:SF5">
    <property type="entry name" value="OXIDOREDUCTASE WITH IRON-SULFUR SUBUNIT"/>
    <property type="match status" value="1"/>
</dbReference>
<dbReference type="OrthoDB" id="9796880at2"/>
<dbReference type="InterPro" id="IPR006058">
    <property type="entry name" value="2Fe2S_fd_BS"/>
</dbReference>
<dbReference type="Gene3D" id="1.10.150.120">
    <property type="entry name" value="[2Fe-2S]-binding domain"/>
    <property type="match status" value="1"/>
</dbReference>
<dbReference type="Pfam" id="PF00111">
    <property type="entry name" value="Fer2"/>
    <property type="match status" value="1"/>
</dbReference>
<keyword evidence="2" id="KW-0479">Metal-binding</keyword>
<dbReference type="FunFam" id="3.10.20.30:FF:000020">
    <property type="entry name" value="Xanthine dehydrogenase iron-sulfur subunit"/>
    <property type="match status" value="1"/>
</dbReference>
<evidence type="ECO:0000313" key="8">
    <source>
        <dbReference type="EMBL" id="TYP47434.1"/>
    </source>
</evidence>
<gene>
    <name evidence="8" type="ORF">LZ11_02439</name>
</gene>
<organism evidence="8 9">
    <name type="scientific">Thermosediminibacter litoriperuensis</name>
    <dbReference type="NCBI Taxonomy" id="291989"/>
    <lineage>
        <taxon>Bacteria</taxon>
        <taxon>Bacillati</taxon>
        <taxon>Bacillota</taxon>
        <taxon>Clostridia</taxon>
        <taxon>Thermosediminibacterales</taxon>
        <taxon>Thermosediminibacteraceae</taxon>
        <taxon>Thermosediminibacter</taxon>
    </lineage>
</organism>
<dbReference type="PROSITE" id="PS51085">
    <property type="entry name" value="2FE2S_FER_2"/>
    <property type="match status" value="1"/>
</dbReference>
<reference evidence="8 9" key="1">
    <citation type="submission" date="2019-07" db="EMBL/GenBank/DDBJ databases">
        <title>Genomic Encyclopedia of Type Strains, Phase I: the one thousand microbial genomes (KMG-I) project.</title>
        <authorList>
            <person name="Kyrpides N."/>
        </authorList>
    </citation>
    <scope>NUCLEOTIDE SEQUENCE [LARGE SCALE GENOMIC DNA]</scope>
    <source>
        <strain evidence="8 9">DSM 16647</strain>
    </source>
</reference>
<dbReference type="InterPro" id="IPR036010">
    <property type="entry name" value="2Fe-2S_ferredoxin-like_sf"/>
</dbReference>
<dbReference type="Gene3D" id="3.10.20.30">
    <property type="match status" value="1"/>
</dbReference>
<dbReference type="PROSITE" id="PS00197">
    <property type="entry name" value="2FE2S_FER_1"/>
    <property type="match status" value="1"/>
</dbReference>
<dbReference type="GO" id="GO:0051537">
    <property type="term" value="F:2 iron, 2 sulfur cluster binding"/>
    <property type="evidence" value="ECO:0007669"/>
    <property type="project" value="UniProtKB-KW"/>
</dbReference>
<dbReference type="Proteomes" id="UP000322294">
    <property type="component" value="Unassembled WGS sequence"/>
</dbReference>
<proteinExistence type="predicted"/>
<evidence type="ECO:0000256" key="2">
    <source>
        <dbReference type="ARBA" id="ARBA00022723"/>
    </source>
</evidence>
<dbReference type="GO" id="GO:0016491">
    <property type="term" value="F:oxidoreductase activity"/>
    <property type="evidence" value="ECO:0007669"/>
    <property type="project" value="UniProtKB-KW"/>
</dbReference>
<dbReference type="SUPFAM" id="SSF47741">
    <property type="entry name" value="CO dehydrogenase ISP C-domain like"/>
    <property type="match status" value="1"/>
</dbReference>
<keyword evidence="1" id="KW-0001">2Fe-2S</keyword>
<evidence type="ECO:0000256" key="3">
    <source>
        <dbReference type="ARBA" id="ARBA00023002"/>
    </source>
</evidence>
<keyword evidence="5" id="KW-0411">Iron-sulfur</keyword>
<dbReference type="GO" id="GO:0046872">
    <property type="term" value="F:metal ion binding"/>
    <property type="evidence" value="ECO:0007669"/>
    <property type="project" value="UniProtKB-KW"/>
</dbReference>
<dbReference type="FunFam" id="1.10.150.120:FF:000003">
    <property type="entry name" value="Carbon monoxide dehydrogenase, small subunit"/>
    <property type="match status" value="1"/>
</dbReference>
<sequence>MKKVKEITVTVNGEKHTVNVKENKTLLQFLREDLALTGTKEGCGAGECGACTVIMNGKAVNSCLVLAVEADGAEIITIEGITKDGELSKIQKAFIKHQAFQCGFCTPGMIMSAKALLDRNPNPTEEEIKEAIAGNLCRCTGYFPVIDAIKDVVEGRIE</sequence>
<dbReference type="EMBL" id="VNHO01000048">
    <property type="protein sequence ID" value="TYP47434.1"/>
    <property type="molecule type" value="Genomic_DNA"/>
</dbReference>
<dbReference type="AlphaFoldDB" id="A0A5S5AFW2"/>
<evidence type="ECO:0000256" key="1">
    <source>
        <dbReference type="ARBA" id="ARBA00022714"/>
    </source>
</evidence>
<dbReference type="PANTHER" id="PTHR44379">
    <property type="entry name" value="OXIDOREDUCTASE WITH IRON-SULFUR SUBUNIT"/>
    <property type="match status" value="1"/>
</dbReference>
<dbReference type="Pfam" id="PF01799">
    <property type="entry name" value="Fer2_2"/>
    <property type="match status" value="1"/>
</dbReference>
<name>A0A5S5AFW2_9FIRM</name>
<keyword evidence="4" id="KW-0408">Iron</keyword>
<protein>
    <submittedName>
        <fullName evidence="8">Carbon-monoxide dehydrogenase small subunit</fullName>
    </submittedName>
</protein>
<dbReference type="InterPro" id="IPR012675">
    <property type="entry name" value="Beta-grasp_dom_sf"/>
</dbReference>
<evidence type="ECO:0000256" key="4">
    <source>
        <dbReference type="ARBA" id="ARBA00023004"/>
    </source>
</evidence>
<comment type="pathway">
    <text evidence="6">Alkaloid degradation; nicotine degradation.</text>
</comment>